<proteinExistence type="inferred from homology"/>
<dbReference type="OrthoDB" id="9810880at2"/>
<comment type="similarity">
    <text evidence="10 11">Belongs to the thiamine-phosphate synthase family.</text>
</comment>
<dbReference type="SUPFAM" id="SSF51391">
    <property type="entry name" value="Thiamin phosphate synthase"/>
    <property type="match status" value="1"/>
</dbReference>
<dbReference type="NCBIfam" id="TIGR00693">
    <property type="entry name" value="thiE"/>
    <property type="match status" value="1"/>
</dbReference>
<dbReference type="KEGG" id="nio:NITINOP_3242"/>
<feature type="binding site" evidence="10">
    <location>
        <begin position="135"/>
        <end position="137"/>
    </location>
    <ligand>
        <name>2-[(2R,5Z)-2-carboxy-4-methylthiazol-5(2H)-ylidene]ethyl phosphate</name>
        <dbReference type="ChEBI" id="CHEBI:62899"/>
    </ligand>
</feature>
<keyword evidence="3 10" id="KW-0808">Transferase</keyword>
<gene>
    <name evidence="10 14" type="primary">thiE</name>
    <name evidence="14" type="ORF">NITINOP_3242</name>
</gene>
<feature type="binding site" evidence="10">
    <location>
        <position position="138"/>
    </location>
    <ligand>
        <name>4-amino-2-methyl-5-(diphosphooxymethyl)pyrimidine</name>
        <dbReference type="ChEBI" id="CHEBI:57841"/>
    </ligand>
</feature>
<evidence type="ECO:0000256" key="10">
    <source>
        <dbReference type="HAMAP-Rule" id="MF_00097"/>
    </source>
</evidence>
<evidence type="ECO:0000313" key="15">
    <source>
        <dbReference type="Proteomes" id="UP000066284"/>
    </source>
</evidence>
<feature type="binding site" evidence="10">
    <location>
        <position position="70"/>
    </location>
    <ligand>
        <name>4-amino-2-methyl-5-(diphosphooxymethyl)pyrimidine</name>
        <dbReference type="ChEBI" id="CHEBI:57841"/>
    </ligand>
</feature>
<evidence type="ECO:0000256" key="6">
    <source>
        <dbReference type="ARBA" id="ARBA00022977"/>
    </source>
</evidence>
<dbReference type="GO" id="GO:0005737">
    <property type="term" value="C:cytoplasm"/>
    <property type="evidence" value="ECO:0007669"/>
    <property type="project" value="TreeGrafter"/>
</dbReference>
<evidence type="ECO:0000256" key="2">
    <source>
        <dbReference type="ARBA" id="ARBA00005165"/>
    </source>
</evidence>
<feature type="domain" description="Thiamine phosphate synthase/TenI" evidence="13">
    <location>
        <begin position="8"/>
        <end position="189"/>
    </location>
</feature>
<comment type="catalytic activity">
    <reaction evidence="7 10 11">
        <text>4-methyl-5-(2-phosphooxyethyl)-thiazole + 4-amino-2-methyl-5-(diphosphooxymethyl)pyrimidine + H(+) = thiamine phosphate + diphosphate</text>
        <dbReference type="Rhea" id="RHEA:22328"/>
        <dbReference type="ChEBI" id="CHEBI:15378"/>
        <dbReference type="ChEBI" id="CHEBI:33019"/>
        <dbReference type="ChEBI" id="CHEBI:37575"/>
        <dbReference type="ChEBI" id="CHEBI:57841"/>
        <dbReference type="ChEBI" id="CHEBI:58296"/>
        <dbReference type="EC" id="2.5.1.3"/>
    </reaction>
</comment>
<keyword evidence="5 10" id="KW-0460">Magnesium</keyword>
<dbReference type="FunFam" id="3.20.20.70:FF:000096">
    <property type="entry name" value="Thiamine-phosphate synthase"/>
    <property type="match status" value="1"/>
</dbReference>
<dbReference type="EMBL" id="LN885086">
    <property type="protein sequence ID" value="CUQ68214.1"/>
    <property type="molecule type" value="Genomic_DNA"/>
</dbReference>
<feature type="binding site" evidence="10">
    <location>
        <position position="166"/>
    </location>
    <ligand>
        <name>2-[(2R,5Z)-2-carboxy-4-methylthiazol-5(2H)-ylidene]ethyl phosphate</name>
        <dbReference type="ChEBI" id="CHEBI:62899"/>
    </ligand>
</feature>
<organism evidence="14 15">
    <name type="scientific">Candidatus Nitrospira inopinata</name>
    <dbReference type="NCBI Taxonomy" id="1715989"/>
    <lineage>
        <taxon>Bacteria</taxon>
        <taxon>Pseudomonadati</taxon>
        <taxon>Nitrospirota</taxon>
        <taxon>Nitrospiria</taxon>
        <taxon>Nitrospirales</taxon>
        <taxon>Nitrospiraceae</taxon>
        <taxon>Nitrospira</taxon>
    </lineage>
</organism>
<evidence type="ECO:0000256" key="9">
    <source>
        <dbReference type="ARBA" id="ARBA00047883"/>
    </source>
</evidence>
<dbReference type="InterPro" id="IPR034291">
    <property type="entry name" value="TMP_synthase"/>
</dbReference>
<dbReference type="PANTHER" id="PTHR20857:SF15">
    <property type="entry name" value="THIAMINE-PHOSPHATE SYNTHASE"/>
    <property type="match status" value="1"/>
</dbReference>
<keyword evidence="15" id="KW-1185">Reference proteome</keyword>
<name>A0A0S4KZY7_9BACT</name>
<reference evidence="15" key="1">
    <citation type="submission" date="2015-09" db="EMBL/GenBank/DDBJ databases">
        <authorList>
            <person name="Daims H."/>
        </authorList>
    </citation>
    <scope>NUCLEOTIDE SEQUENCE [LARGE SCALE GENOMIC DNA]</scope>
</reference>
<evidence type="ECO:0000256" key="5">
    <source>
        <dbReference type="ARBA" id="ARBA00022842"/>
    </source>
</evidence>
<dbReference type="PANTHER" id="PTHR20857">
    <property type="entry name" value="THIAMINE-PHOSPHATE PYROPHOSPHORYLASE"/>
    <property type="match status" value="1"/>
</dbReference>
<dbReference type="Pfam" id="PF02581">
    <property type="entry name" value="TMP-TENI"/>
    <property type="match status" value="1"/>
</dbReference>
<evidence type="ECO:0000259" key="13">
    <source>
        <dbReference type="Pfam" id="PF02581"/>
    </source>
</evidence>
<accession>A0A0S4KZY7</accession>
<dbReference type="InterPro" id="IPR022998">
    <property type="entry name" value="ThiamineP_synth_TenI"/>
</dbReference>
<dbReference type="GO" id="GO:0009228">
    <property type="term" value="P:thiamine biosynthetic process"/>
    <property type="evidence" value="ECO:0007669"/>
    <property type="project" value="UniProtKB-KW"/>
</dbReference>
<dbReference type="CDD" id="cd00564">
    <property type="entry name" value="TMP_TenI"/>
    <property type="match status" value="1"/>
</dbReference>
<dbReference type="GO" id="GO:0004789">
    <property type="term" value="F:thiamine-phosphate diphosphorylase activity"/>
    <property type="evidence" value="ECO:0007669"/>
    <property type="project" value="UniProtKB-UniRule"/>
</dbReference>
<evidence type="ECO:0000256" key="7">
    <source>
        <dbReference type="ARBA" id="ARBA00047334"/>
    </source>
</evidence>
<dbReference type="Proteomes" id="UP000066284">
    <property type="component" value="Chromosome 1"/>
</dbReference>
<comment type="cofactor">
    <cofactor evidence="10">
        <name>Mg(2+)</name>
        <dbReference type="ChEBI" id="CHEBI:18420"/>
    </cofactor>
    <text evidence="10">Binds 1 Mg(2+) ion per subunit.</text>
</comment>
<dbReference type="UniPathway" id="UPA00060">
    <property type="reaction ID" value="UER00141"/>
</dbReference>
<evidence type="ECO:0000256" key="1">
    <source>
        <dbReference type="ARBA" id="ARBA00003814"/>
    </source>
</evidence>
<comment type="pathway">
    <text evidence="2 10 12">Cofactor biosynthesis; thiamine diphosphate biosynthesis; thiamine phosphate from 4-amino-2-methyl-5-diphosphomethylpyrimidine and 4-methyl-5-(2-phosphoethyl)-thiazole: step 1/1.</text>
</comment>
<sequence>MRSVDFRLLLVTDRTQARGRPFLELLRQAVEAGLPAIQLRERDLPTRELIQLGREIGSFTKPRAVPLIVNDRVDLMLAMNLDGVHLRTNSLPLSAVRRLVGVDRLIGISTHSLSEVQAANQERADYVVFGPVFDTPSKRQFGSPVGLERLAEACRLSTAPVFAIGGITCAAVPAVRRAGAHGVAVIGAILGRDDVAAATRDLLAALAASSNSDARAIPRA</sequence>
<comment type="caution">
    <text evidence="10">Lacks conserved residue(s) required for the propagation of feature annotation.</text>
</comment>
<dbReference type="HAMAP" id="MF_00097">
    <property type="entry name" value="TMP_synthase"/>
    <property type="match status" value="1"/>
</dbReference>
<dbReference type="InterPro" id="IPR013785">
    <property type="entry name" value="Aldolase_TIM"/>
</dbReference>
<dbReference type="STRING" id="1715989.NITINOP_3242"/>
<comment type="catalytic activity">
    <reaction evidence="8 10 11">
        <text>2-(2-carboxy-4-methylthiazol-5-yl)ethyl phosphate + 4-amino-2-methyl-5-(diphosphooxymethyl)pyrimidine + 2 H(+) = thiamine phosphate + CO2 + diphosphate</text>
        <dbReference type="Rhea" id="RHEA:47848"/>
        <dbReference type="ChEBI" id="CHEBI:15378"/>
        <dbReference type="ChEBI" id="CHEBI:16526"/>
        <dbReference type="ChEBI" id="CHEBI:33019"/>
        <dbReference type="ChEBI" id="CHEBI:37575"/>
        <dbReference type="ChEBI" id="CHEBI:57841"/>
        <dbReference type="ChEBI" id="CHEBI:62890"/>
        <dbReference type="EC" id="2.5.1.3"/>
    </reaction>
</comment>
<dbReference type="EC" id="2.5.1.3" evidence="10"/>
<dbReference type="GO" id="GO:0000287">
    <property type="term" value="F:magnesium ion binding"/>
    <property type="evidence" value="ECO:0007669"/>
    <property type="project" value="UniProtKB-UniRule"/>
</dbReference>
<keyword evidence="6 10" id="KW-0784">Thiamine biosynthesis</keyword>
<dbReference type="RefSeq" id="WP_062487345.1">
    <property type="nucleotide sequence ID" value="NZ_LN885086.1"/>
</dbReference>
<protein>
    <recommendedName>
        <fullName evidence="10">Thiamine-phosphate synthase</fullName>
        <shortName evidence="10">TP synthase</shortName>
        <shortName evidence="10">TPS</shortName>
        <ecNumber evidence="10">2.5.1.3</ecNumber>
    </recommendedName>
    <alternativeName>
        <fullName evidence="10">Thiamine-phosphate pyrophosphorylase</fullName>
        <shortName evidence="10">TMP pyrophosphorylase</shortName>
        <shortName evidence="10">TMP-PPase</shortName>
    </alternativeName>
</protein>
<dbReference type="GO" id="GO:0009229">
    <property type="term" value="P:thiamine diphosphate biosynthetic process"/>
    <property type="evidence" value="ECO:0007669"/>
    <property type="project" value="UniProtKB-UniRule"/>
</dbReference>
<comment type="function">
    <text evidence="1 10">Condenses 4-methyl-5-(beta-hydroxyethyl)thiazole monophosphate (THZ-P) and 2-methyl-4-amino-5-hydroxymethyl pyrimidine pyrophosphate (HMP-PP) to form thiamine monophosphate (TMP).</text>
</comment>
<keyword evidence="4 10" id="KW-0479">Metal-binding</keyword>
<dbReference type="InterPro" id="IPR036206">
    <property type="entry name" value="ThiamineP_synth_sf"/>
</dbReference>
<dbReference type="Gene3D" id="3.20.20.70">
    <property type="entry name" value="Aldolase class I"/>
    <property type="match status" value="1"/>
</dbReference>
<feature type="binding site" evidence="10">
    <location>
        <position position="71"/>
    </location>
    <ligand>
        <name>Mg(2+)</name>
        <dbReference type="ChEBI" id="CHEBI:18420"/>
    </ligand>
</feature>
<evidence type="ECO:0000256" key="11">
    <source>
        <dbReference type="RuleBase" id="RU003826"/>
    </source>
</evidence>
<dbReference type="AlphaFoldDB" id="A0A0S4KZY7"/>
<feature type="binding site" evidence="10">
    <location>
        <position position="109"/>
    </location>
    <ligand>
        <name>4-amino-2-methyl-5-(diphosphooxymethyl)pyrimidine</name>
        <dbReference type="ChEBI" id="CHEBI:57841"/>
    </ligand>
</feature>
<evidence type="ECO:0000256" key="8">
    <source>
        <dbReference type="ARBA" id="ARBA00047851"/>
    </source>
</evidence>
<evidence type="ECO:0000256" key="4">
    <source>
        <dbReference type="ARBA" id="ARBA00022723"/>
    </source>
</evidence>
<evidence type="ECO:0000256" key="3">
    <source>
        <dbReference type="ARBA" id="ARBA00022679"/>
    </source>
</evidence>
<comment type="catalytic activity">
    <reaction evidence="9 10 11">
        <text>2-[(2R,5Z)-2-carboxy-4-methylthiazol-5(2H)-ylidene]ethyl phosphate + 4-amino-2-methyl-5-(diphosphooxymethyl)pyrimidine + 2 H(+) = thiamine phosphate + CO2 + diphosphate</text>
        <dbReference type="Rhea" id="RHEA:47844"/>
        <dbReference type="ChEBI" id="CHEBI:15378"/>
        <dbReference type="ChEBI" id="CHEBI:16526"/>
        <dbReference type="ChEBI" id="CHEBI:33019"/>
        <dbReference type="ChEBI" id="CHEBI:37575"/>
        <dbReference type="ChEBI" id="CHEBI:57841"/>
        <dbReference type="ChEBI" id="CHEBI:62899"/>
        <dbReference type="EC" id="2.5.1.3"/>
    </reaction>
</comment>
<evidence type="ECO:0000313" key="14">
    <source>
        <dbReference type="EMBL" id="CUQ68214.1"/>
    </source>
</evidence>
<evidence type="ECO:0000256" key="12">
    <source>
        <dbReference type="RuleBase" id="RU004253"/>
    </source>
</evidence>